<comment type="cofactor">
    <cofactor evidence="1">
        <name>L-ascorbate</name>
        <dbReference type="ChEBI" id="CHEBI:38290"/>
    </cofactor>
</comment>
<dbReference type="EMBL" id="CAJNOQ010004636">
    <property type="protein sequence ID" value="CAF1067657.1"/>
    <property type="molecule type" value="Genomic_DNA"/>
</dbReference>
<name>A0A814LLZ7_9BILA</name>
<protein>
    <recommendedName>
        <fullName evidence="7">Prolyl 4-hydroxylase alpha subunit domain-containing protein</fullName>
    </recommendedName>
</protein>
<feature type="domain" description="Prolyl 4-hydroxylase alpha subunit" evidence="7">
    <location>
        <begin position="5"/>
        <end position="186"/>
    </location>
</feature>
<evidence type="ECO:0000313" key="8">
    <source>
        <dbReference type="EMBL" id="CAF1067657.1"/>
    </source>
</evidence>
<dbReference type="Gene3D" id="2.60.120.620">
    <property type="entry name" value="q2cbj1_9rhob like domain"/>
    <property type="match status" value="1"/>
</dbReference>
<organism evidence="8 10">
    <name type="scientific">Didymodactylos carnosus</name>
    <dbReference type="NCBI Taxonomy" id="1234261"/>
    <lineage>
        <taxon>Eukaryota</taxon>
        <taxon>Metazoa</taxon>
        <taxon>Spiralia</taxon>
        <taxon>Gnathifera</taxon>
        <taxon>Rotifera</taxon>
        <taxon>Eurotatoria</taxon>
        <taxon>Bdelloidea</taxon>
        <taxon>Philodinida</taxon>
        <taxon>Philodinidae</taxon>
        <taxon>Didymodactylos</taxon>
    </lineage>
</organism>
<dbReference type="InterPro" id="IPR045054">
    <property type="entry name" value="P4HA-like"/>
</dbReference>
<comment type="caution">
    <text evidence="8">The sequence shown here is derived from an EMBL/GenBank/DDBJ whole genome shotgun (WGS) entry which is preliminary data.</text>
</comment>
<dbReference type="EMBL" id="CAJOBC010004635">
    <property type="protein sequence ID" value="CAF3835119.1"/>
    <property type="molecule type" value="Genomic_DNA"/>
</dbReference>
<accession>A0A814LLZ7</accession>
<keyword evidence="5" id="KW-0560">Oxidoreductase</keyword>
<evidence type="ECO:0000256" key="6">
    <source>
        <dbReference type="ARBA" id="ARBA00023004"/>
    </source>
</evidence>
<evidence type="ECO:0000256" key="1">
    <source>
        <dbReference type="ARBA" id="ARBA00001961"/>
    </source>
</evidence>
<dbReference type="OrthoDB" id="69177at2759"/>
<keyword evidence="4" id="KW-0223">Dioxygenase</keyword>
<evidence type="ECO:0000313" key="9">
    <source>
        <dbReference type="EMBL" id="CAF3835119.1"/>
    </source>
</evidence>
<evidence type="ECO:0000256" key="2">
    <source>
        <dbReference type="ARBA" id="ARBA00022723"/>
    </source>
</evidence>
<dbReference type="GO" id="GO:0031418">
    <property type="term" value="F:L-ascorbic acid binding"/>
    <property type="evidence" value="ECO:0007669"/>
    <property type="project" value="UniProtKB-KW"/>
</dbReference>
<proteinExistence type="predicted"/>
<dbReference type="InterPro" id="IPR044862">
    <property type="entry name" value="Pro_4_hyd_alph_FE2OG_OXY"/>
</dbReference>
<keyword evidence="3" id="KW-0847">Vitamin C</keyword>
<reference evidence="8" key="1">
    <citation type="submission" date="2021-02" db="EMBL/GenBank/DDBJ databases">
        <authorList>
            <person name="Nowell W R."/>
        </authorList>
    </citation>
    <scope>NUCLEOTIDE SEQUENCE</scope>
</reference>
<evidence type="ECO:0000256" key="5">
    <source>
        <dbReference type="ARBA" id="ARBA00023002"/>
    </source>
</evidence>
<dbReference type="Pfam" id="PF13640">
    <property type="entry name" value="2OG-FeII_Oxy_3"/>
    <property type="match status" value="1"/>
</dbReference>
<sequence length="198" mass="22969">MPPSPFLLLLHVFTKEECQAYIDLTKAKGYIPALTHFGRGVKRLLLHYRNNDRCVIDSIEMASVIWQHVRCYIPEEWNNNYQVVGLNERLRFLRYDAGQKFEAHVDGAYRRKDRSHERSFLTIQVYLNEGFQGGATTFIDPEGLNPKVDVPCIPKQGMVLVFEHCLLHEGSALISGRKYTIGTNVMFKPKQMRKKNLR</sequence>
<dbReference type="GO" id="GO:0005506">
    <property type="term" value="F:iron ion binding"/>
    <property type="evidence" value="ECO:0007669"/>
    <property type="project" value="InterPro"/>
</dbReference>
<evidence type="ECO:0000256" key="3">
    <source>
        <dbReference type="ARBA" id="ARBA00022896"/>
    </source>
</evidence>
<dbReference type="Proteomes" id="UP000663829">
    <property type="component" value="Unassembled WGS sequence"/>
</dbReference>
<dbReference type="GO" id="GO:0005783">
    <property type="term" value="C:endoplasmic reticulum"/>
    <property type="evidence" value="ECO:0007669"/>
    <property type="project" value="TreeGrafter"/>
</dbReference>
<dbReference type="Proteomes" id="UP000681722">
    <property type="component" value="Unassembled WGS sequence"/>
</dbReference>
<dbReference type="InterPro" id="IPR006620">
    <property type="entry name" value="Pro_4_hyd_alph"/>
</dbReference>
<keyword evidence="6" id="KW-0408">Iron</keyword>
<evidence type="ECO:0000259" key="7">
    <source>
        <dbReference type="SMART" id="SM00702"/>
    </source>
</evidence>
<dbReference type="PANTHER" id="PTHR10869">
    <property type="entry name" value="PROLYL 4-HYDROXYLASE ALPHA SUBUNIT"/>
    <property type="match status" value="1"/>
</dbReference>
<keyword evidence="10" id="KW-1185">Reference proteome</keyword>
<dbReference type="AlphaFoldDB" id="A0A814LLZ7"/>
<keyword evidence="2" id="KW-0479">Metal-binding</keyword>
<evidence type="ECO:0000256" key="4">
    <source>
        <dbReference type="ARBA" id="ARBA00022964"/>
    </source>
</evidence>
<dbReference type="GO" id="GO:0004656">
    <property type="term" value="F:procollagen-proline 4-dioxygenase activity"/>
    <property type="evidence" value="ECO:0007669"/>
    <property type="project" value="TreeGrafter"/>
</dbReference>
<dbReference type="SMART" id="SM00702">
    <property type="entry name" value="P4Hc"/>
    <property type="match status" value="1"/>
</dbReference>
<evidence type="ECO:0000313" key="10">
    <source>
        <dbReference type="Proteomes" id="UP000663829"/>
    </source>
</evidence>
<gene>
    <name evidence="8" type="ORF">GPM918_LOCUS17107</name>
    <name evidence="9" type="ORF">SRO942_LOCUS17104</name>
</gene>
<dbReference type="PANTHER" id="PTHR10869:SF241">
    <property type="entry name" value="FE2OG DIOXYGENASE DOMAIN-CONTAINING PROTEIN"/>
    <property type="match status" value="1"/>
</dbReference>